<dbReference type="RefSeq" id="XP_002505285.1">
    <property type="nucleotide sequence ID" value="XM_002505239.1"/>
</dbReference>
<proteinExistence type="predicted"/>
<evidence type="ECO:0000313" key="3">
    <source>
        <dbReference type="Proteomes" id="UP000002009"/>
    </source>
</evidence>
<dbReference type="EMBL" id="CP001330">
    <property type="protein sequence ID" value="ACO66543.1"/>
    <property type="molecule type" value="Genomic_DNA"/>
</dbReference>
<keyword evidence="3" id="KW-1185">Reference proteome</keyword>
<dbReference type="GeneID" id="8247407"/>
<dbReference type="AlphaFoldDB" id="C1EEI8"/>
<feature type="region of interest" description="Disordered" evidence="1">
    <location>
        <begin position="1"/>
        <end position="34"/>
    </location>
</feature>
<dbReference type="KEGG" id="mis:MICPUN_62639"/>
<organism evidence="2 3">
    <name type="scientific">Micromonas commoda (strain RCC299 / NOUM17 / CCMP2709)</name>
    <name type="common">Picoplanktonic green alga</name>
    <dbReference type="NCBI Taxonomy" id="296587"/>
    <lineage>
        <taxon>Eukaryota</taxon>
        <taxon>Viridiplantae</taxon>
        <taxon>Chlorophyta</taxon>
        <taxon>Mamiellophyceae</taxon>
        <taxon>Mamiellales</taxon>
        <taxon>Mamiellaceae</taxon>
        <taxon>Micromonas</taxon>
    </lineage>
</organism>
<evidence type="ECO:0000313" key="2">
    <source>
        <dbReference type="EMBL" id="ACO66543.1"/>
    </source>
</evidence>
<feature type="compositionally biased region" description="Basic and acidic residues" evidence="1">
    <location>
        <begin position="1"/>
        <end position="11"/>
    </location>
</feature>
<dbReference type="Proteomes" id="UP000002009">
    <property type="component" value="Chromosome 11"/>
</dbReference>
<dbReference type="InParanoid" id="C1EEI8"/>
<name>C1EEI8_MICCC</name>
<evidence type="ECO:0000256" key="1">
    <source>
        <dbReference type="SAM" id="MobiDB-lite"/>
    </source>
</evidence>
<dbReference type="eggNOG" id="ENOG502SUGV">
    <property type="taxonomic scope" value="Eukaryota"/>
</dbReference>
<dbReference type="OrthoDB" id="513772at2759"/>
<gene>
    <name evidence="2" type="ORF">MICPUN_62639</name>
</gene>
<dbReference type="OMA" id="CRHYVND"/>
<feature type="compositionally biased region" description="Acidic residues" evidence="1">
    <location>
        <begin position="17"/>
        <end position="32"/>
    </location>
</feature>
<accession>C1EEI8</accession>
<reference evidence="2 3" key="1">
    <citation type="journal article" date="2009" name="Science">
        <title>Green evolution and dynamic adaptations revealed by genomes of the marine picoeukaryotes Micromonas.</title>
        <authorList>
            <person name="Worden A.Z."/>
            <person name="Lee J.H."/>
            <person name="Mock T."/>
            <person name="Rouze P."/>
            <person name="Simmons M.P."/>
            <person name="Aerts A.L."/>
            <person name="Allen A.E."/>
            <person name="Cuvelier M.L."/>
            <person name="Derelle E."/>
            <person name="Everett M.V."/>
            <person name="Foulon E."/>
            <person name="Grimwood J."/>
            <person name="Gundlach H."/>
            <person name="Henrissat B."/>
            <person name="Napoli C."/>
            <person name="McDonald S.M."/>
            <person name="Parker M.S."/>
            <person name="Rombauts S."/>
            <person name="Salamov A."/>
            <person name="Von Dassow P."/>
            <person name="Badger J.H."/>
            <person name="Coutinho P.M."/>
            <person name="Demir E."/>
            <person name="Dubchak I."/>
            <person name="Gentemann C."/>
            <person name="Eikrem W."/>
            <person name="Gready J.E."/>
            <person name="John U."/>
            <person name="Lanier W."/>
            <person name="Lindquist E.A."/>
            <person name="Lucas S."/>
            <person name="Mayer K.F."/>
            <person name="Moreau H."/>
            <person name="Not F."/>
            <person name="Otillar R."/>
            <person name="Panaud O."/>
            <person name="Pangilinan J."/>
            <person name="Paulsen I."/>
            <person name="Piegu B."/>
            <person name="Poliakov A."/>
            <person name="Robbens S."/>
            <person name="Schmutz J."/>
            <person name="Toulza E."/>
            <person name="Wyss T."/>
            <person name="Zelensky A."/>
            <person name="Zhou K."/>
            <person name="Armbrust E.V."/>
            <person name="Bhattacharya D."/>
            <person name="Goodenough U.W."/>
            <person name="Van de Peer Y."/>
            <person name="Grigoriev I.V."/>
        </authorList>
    </citation>
    <scope>NUCLEOTIDE SEQUENCE [LARGE SCALE GENOMIC DNA]</scope>
    <source>
        <strain evidence="3">RCC299 / NOUM17</strain>
    </source>
</reference>
<protein>
    <submittedName>
        <fullName evidence="2">Uncharacterized protein</fullName>
    </submittedName>
</protein>
<sequence length="399" mass="42537">MRSDESSRARDGAPVYEYEDEPSALDDDDDEQQPWVQPELYITTRPFRKDRSFIGRLPPSAKDALYTGGVCHYLALYRSERGELWQFDFGPFGGDVASRFLNDTGMATGQKEEGSGGATPGHVREKLIDEMPQGGGTYLVGTTDLTLDEIREFNTGRNTMYSVNKNDCRHYVNDLCEYGTGVDNVCSKYIRGEVWGKKILSPVDDSGENALDQERRRRATELAVLLPILAVTDLDNVPIWDRVGQASTAAIIFGVGVRCIPPALMAAAASVAARMGGATASSAASTGATIGMAAAKAGAATEAGTILMRVASAAQPLVAPLSRRLITTGAGVVGGCKDDIAANIRRGHERAKQALASFRGSLLKREGDVTVTKGRSASVIPTVGWAGGKLASSASNQKR</sequence>